<dbReference type="InterPro" id="IPR000073">
    <property type="entry name" value="AB_hydrolase_1"/>
</dbReference>
<accession>A0A1Z3NCG0</accession>
<dbReference type="OrthoDB" id="9798888at2"/>
<sequence length="258" mass="28467">MIHHEVVDGLVPESVFFIHGNLASNRWWYPAQEHWAKHAAGKNYSGSLIYAEFRGCGKSAAPKDSSEVDMHLFAEDFIALLKQLNKGPYHLVGHSTGGLIAALMLSKAPTLFKKAVLLDPVGAQGVTFDASMITAFEQMKQDRALTATVIGSTIHNNNPHSQYFQEVVVADAYKAVQTIGHWVLKALDGLDVREDLKSVEHEVLVLHGEHDKLLSEVDSQALAALFLRGKFAQIPDLGHCPNIENPEAFVNITRSYLF</sequence>
<evidence type="ECO:0000313" key="3">
    <source>
        <dbReference type="Proteomes" id="UP000197003"/>
    </source>
</evidence>
<proteinExistence type="predicted"/>
<feature type="domain" description="AB hydrolase-1" evidence="1">
    <location>
        <begin position="15"/>
        <end position="251"/>
    </location>
</feature>
<dbReference type="AlphaFoldDB" id="A0A1Z3NCG0"/>
<dbReference type="EMBL" id="CP020946">
    <property type="protein sequence ID" value="ASD65127.1"/>
    <property type="molecule type" value="Genomic_DNA"/>
</dbReference>
<dbReference type="InterPro" id="IPR029058">
    <property type="entry name" value="AB_hydrolase_fold"/>
</dbReference>
<dbReference type="Gene3D" id="3.40.50.1820">
    <property type="entry name" value="alpha/beta hydrolase"/>
    <property type="match status" value="1"/>
</dbReference>
<evidence type="ECO:0000313" key="2">
    <source>
        <dbReference type="EMBL" id="ASD65127.1"/>
    </source>
</evidence>
<dbReference type="PANTHER" id="PTHR43194:SF2">
    <property type="entry name" value="PEROXISOMAL MEMBRANE PROTEIN LPX1"/>
    <property type="match status" value="1"/>
</dbReference>
<evidence type="ECO:0000259" key="1">
    <source>
        <dbReference type="Pfam" id="PF12697"/>
    </source>
</evidence>
<dbReference type="SUPFAM" id="SSF53474">
    <property type="entry name" value="alpha/beta-Hydrolases"/>
    <property type="match status" value="1"/>
</dbReference>
<dbReference type="InterPro" id="IPR050228">
    <property type="entry name" value="Carboxylesterase_BioH"/>
</dbReference>
<name>A0A1Z3NCG0_BDEBC</name>
<dbReference type="Proteomes" id="UP000197003">
    <property type="component" value="Chromosome"/>
</dbReference>
<organism evidence="2 3">
    <name type="scientific">Bdellovibrio bacteriovorus</name>
    <dbReference type="NCBI Taxonomy" id="959"/>
    <lineage>
        <taxon>Bacteria</taxon>
        <taxon>Pseudomonadati</taxon>
        <taxon>Bdellovibrionota</taxon>
        <taxon>Bdellovibrionia</taxon>
        <taxon>Bdellovibrionales</taxon>
        <taxon>Pseudobdellovibrionaceae</taxon>
        <taxon>Bdellovibrio</taxon>
    </lineage>
</organism>
<gene>
    <name evidence="2" type="ORF">B9G79_16905</name>
</gene>
<dbReference type="PANTHER" id="PTHR43194">
    <property type="entry name" value="HYDROLASE ALPHA/BETA FOLD FAMILY"/>
    <property type="match status" value="1"/>
</dbReference>
<dbReference type="RefSeq" id="WP_088566531.1">
    <property type="nucleotide sequence ID" value="NZ_CP020946.1"/>
</dbReference>
<protein>
    <submittedName>
        <fullName evidence="2">Carboxylesterase</fullName>
    </submittedName>
</protein>
<dbReference type="Pfam" id="PF12697">
    <property type="entry name" value="Abhydrolase_6"/>
    <property type="match status" value="1"/>
</dbReference>
<reference evidence="2 3" key="1">
    <citation type="submission" date="2017-04" db="EMBL/GenBank/DDBJ databases">
        <title>Whole genome sequence of Bdellovibrio bacteriovorus strain SSB218315.</title>
        <authorList>
            <person name="Oyedara O."/>
            <person name="Rodriguez-Perez M.A."/>
        </authorList>
    </citation>
    <scope>NUCLEOTIDE SEQUENCE [LARGE SCALE GENOMIC DNA]</scope>
    <source>
        <strain evidence="2 3">SSB218315</strain>
    </source>
</reference>